<comment type="caution">
    <text evidence="3">The sequence shown here is derived from an EMBL/GenBank/DDBJ whole genome shotgun (WGS) entry which is preliminary data.</text>
</comment>
<evidence type="ECO:0000313" key="4">
    <source>
        <dbReference type="Proteomes" id="UP000244240"/>
    </source>
</evidence>
<feature type="region of interest" description="Disordered" evidence="1">
    <location>
        <begin position="287"/>
        <end position="307"/>
    </location>
</feature>
<protein>
    <submittedName>
        <fullName evidence="3">Putative dehydrogenase</fullName>
    </submittedName>
</protein>
<dbReference type="Gene3D" id="3.40.50.720">
    <property type="entry name" value="NAD(P)-binding Rossmann-like Domain"/>
    <property type="match status" value="1"/>
</dbReference>
<dbReference type="AlphaFoldDB" id="A0A2T6C9E7"/>
<name>A0A2T6C9E7_9BACL</name>
<reference evidence="3 4" key="1">
    <citation type="submission" date="2018-04" db="EMBL/GenBank/DDBJ databases">
        <title>Genomic Encyclopedia of Archaeal and Bacterial Type Strains, Phase II (KMG-II): from individual species to whole genera.</title>
        <authorList>
            <person name="Goeker M."/>
        </authorList>
    </citation>
    <scope>NUCLEOTIDE SEQUENCE [LARGE SCALE GENOMIC DNA]</scope>
    <source>
        <strain evidence="3 4">DSM 45787</strain>
    </source>
</reference>
<dbReference type="Proteomes" id="UP000244240">
    <property type="component" value="Unassembled WGS sequence"/>
</dbReference>
<accession>A0A2T6C9E7</accession>
<sequence>MRIGMIGLDTSHCSAFTRLLNDSGAAFHVPGGKVTVAYPGGSPDFELSRSRVKTITEELEKGFGVEMRASCEEVAENADAILLTSVDGRVHAEQFERIAPYGRPVYIDKPLAVTARDAAGIMSIAQRYGVPVMSTSALRYADPLVTEFKRSNGSIFGVDCHGPMQLEETQPGFFWYGIHGVEMLYAALGGGCVRVTVVSGEEQDVVVGEWGDGRIGTYRGNRMGNAEFGAVIHRPSGSGRINVSRSEKPYYAGLLEQVMVFFKTRKSPVDIEETTEIIRFLESANESRKTGKPVFLRQEEPGKGDHR</sequence>
<dbReference type="RefSeq" id="WP_108021387.1">
    <property type="nucleotide sequence ID" value="NZ_QBKR01000001.1"/>
</dbReference>
<keyword evidence="4" id="KW-1185">Reference proteome</keyword>
<proteinExistence type="predicted"/>
<dbReference type="SUPFAM" id="SSF51735">
    <property type="entry name" value="NAD(P)-binding Rossmann-fold domains"/>
    <property type="match status" value="1"/>
</dbReference>
<dbReference type="InterPro" id="IPR036291">
    <property type="entry name" value="NAD(P)-bd_dom_sf"/>
</dbReference>
<feature type="domain" description="Gfo/Idh/MocA-like oxidoreductase N-terminal" evidence="2">
    <location>
        <begin position="56"/>
        <end position="134"/>
    </location>
</feature>
<evidence type="ECO:0000256" key="1">
    <source>
        <dbReference type="SAM" id="MobiDB-lite"/>
    </source>
</evidence>
<feature type="compositionally biased region" description="Basic and acidic residues" evidence="1">
    <location>
        <begin position="297"/>
        <end position="307"/>
    </location>
</feature>
<dbReference type="OrthoDB" id="128220at2"/>
<organism evidence="3 4">
    <name type="scientific">Melghirimyces profundicolus</name>
    <dbReference type="NCBI Taxonomy" id="1242148"/>
    <lineage>
        <taxon>Bacteria</taxon>
        <taxon>Bacillati</taxon>
        <taxon>Bacillota</taxon>
        <taxon>Bacilli</taxon>
        <taxon>Bacillales</taxon>
        <taxon>Thermoactinomycetaceae</taxon>
        <taxon>Melghirimyces</taxon>
    </lineage>
</organism>
<evidence type="ECO:0000259" key="2">
    <source>
        <dbReference type="Pfam" id="PF01408"/>
    </source>
</evidence>
<evidence type="ECO:0000313" key="3">
    <source>
        <dbReference type="EMBL" id="PTX64896.1"/>
    </source>
</evidence>
<gene>
    <name evidence="3" type="ORF">C8P63_101116</name>
</gene>
<dbReference type="InterPro" id="IPR000683">
    <property type="entry name" value="Gfo/Idh/MocA-like_OxRdtase_N"/>
</dbReference>
<dbReference type="GO" id="GO:0000166">
    <property type="term" value="F:nucleotide binding"/>
    <property type="evidence" value="ECO:0007669"/>
    <property type="project" value="InterPro"/>
</dbReference>
<dbReference type="EMBL" id="QBKR01000001">
    <property type="protein sequence ID" value="PTX64896.1"/>
    <property type="molecule type" value="Genomic_DNA"/>
</dbReference>
<dbReference type="Pfam" id="PF01408">
    <property type="entry name" value="GFO_IDH_MocA"/>
    <property type="match status" value="1"/>
</dbReference>